<evidence type="ECO:0000313" key="3">
    <source>
        <dbReference type="EMBL" id="SDW83450.1"/>
    </source>
</evidence>
<evidence type="ECO:0000313" key="2">
    <source>
        <dbReference type="EMBL" id="KGJ22488.1"/>
    </source>
</evidence>
<gene>
    <name evidence="2" type="ORF">IX56_07745</name>
    <name evidence="3" type="ORF">SAMN05444276_102254</name>
</gene>
<keyword evidence="1" id="KW-0812">Transmembrane</keyword>
<reference evidence="5" key="3">
    <citation type="submission" date="2016-10" db="EMBL/GenBank/DDBJ databases">
        <authorList>
            <person name="Varghese N."/>
            <person name="Submissions S."/>
        </authorList>
    </citation>
    <scope>NUCLEOTIDE SEQUENCE [LARGE SCALE GENOMIC DNA]</scope>
    <source>
        <strain evidence="5">DSM 29303</strain>
    </source>
</reference>
<reference evidence="3" key="4">
    <citation type="submission" date="2016-10" db="EMBL/GenBank/DDBJ databases">
        <authorList>
            <person name="de Groot N.N."/>
        </authorList>
    </citation>
    <scope>NUCLEOTIDE SEQUENCE [LARGE SCALE GENOMIC DNA]</scope>
    <source>
        <strain evidence="3">DSM 29303</strain>
    </source>
</reference>
<evidence type="ECO:0000256" key="1">
    <source>
        <dbReference type="SAM" id="Phobius"/>
    </source>
</evidence>
<keyword evidence="5" id="KW-1185">Reference proteome</keyword>
<dbReference type="OrthoDB" id="8115457at2"/>
<dbReference type="STRING" id="1545044.SAMN05444276_102254"/>
<keyword evidence="1" id="KW-0472">Membrane</keyword>
<dbReference type="Proteomes" id="UP000182944">
    <property type="component" value="Unassembled WGS sequence"/>
</dbReference>
<evidence type="ECO:0000313" key="5">
    <source>
        <dbReference type="Proteomes" id="UP000182944"/>
    </source>
</evidence>
<reference evidence="2 4" key="1">
    <citation type="submission" date="2014-09" db="EMBL/GenBank/DDBJ databases">
        <authorList>
            <person name="McGinnis J.M."/>
            <person name="Wolfgang W.J."/>
        </authorList>
    </citation>
    <scope>NUCLEOTIDE SEQUENCE [LARGE SCALE GENOMIC DNA]</scope>
    <source>
        <strain evidence="2 4">5503</strain>
    </source>
</reference>
<sequence length="104" mass="11028">MPELVHLYIRNILLGGVLALVFTVALVALDVAGLRHLTLETSGGWLALVMLVVFNTILFAGVQFGIAVMRMAEPEDGPRGGTRAPVVRGEPVRVSATAGGRAHR</sequence>
<proteinExistence type="predicted"/>
<accession>A0A099G095</accession>
<keyword evidence="1" id="KW-1133">Transmembrane helix</keyword>
<accession>A0A099GK53</accession>
<protein>
    <submittedName>
        <fullName evidence="2">Uncharacterized protein</fullName>
    </submittedName>
</protein>
<evidence type="ECO:0000313" key="4">
    <source>
        <dbReference type="Proteomes" id="UP000029858"/>
    </source>
</evidence>
<dbReference type="Proteomes" id="UP000029858">
    <property type="component" value="Unassembled WGS sequence"/>
</dbReference>
<feature type="transmembrane region" description="Helical" evidence="1">
    <location>
        <begin position="45"/>
        <end position="69"/>
    </location>
</feature>
<reference evidence="2 4" key="2">
    <citation type="submission" date="2014-10" db="EMBL/GenBank/DDBJ databases">
        <title>Paracoccus sanguinis sp. nov., isolated from clinical specimens of New York State patients.</title>
        <authorList>
            <person name="Mingle L.A."/>
            <person name="Cole J.A."/>
            <person name="Lapierre P."/>
            <person name="Musser K.A."/>
        </authorList>
    </citation>
    <scope>NUCLEOTIDE SEQUENCE [LARGE SCALE GENOMIC DNA]</scope>
    <source>
        <strain evidence="2 4">5503</strain>
    </source>
</reference>
<feature type="transmembrane region" description="Helical" evidence="1">
    <location>
        <begin position="12"/>
        <end position="33"/>
    </location>
</feature>
<organism evidence="2 4">
    <name type="scientific">Paracoccus sanguinis</name>
    <dbReference type="NCBI Taxonomy" id="1545044"/>
    <lineage>
        <taxon>Bacteria</taxon>
        <taxon>Pseudomonadati</taxon>
        <taxon>Pseudomonadota</taxon>
        <taxon>Alphaproteobacteria</taxon>
        <taxon>Rhodobacterales</taxon>
        <taxon>Paracoccaceae</taxon>
        <taxon>Paracoccus</taxon>
    </lineage>
</organism>
<dbReference type="EMBL" id="JRKQ01000030">
    <property type="protein sequence ID" value="KGJ22488.1"/>
    <property type="molecule type" value="Genomic_DNA"/>
</dbReference>
<dbReference type="RefSeq" id="WP_036704240.1">
    <property type="nucleotide sequence ID" value="NZ_CP051542.1"/>
</dbReference>
<name>A0A099G5H2_9RHOB</name>
<accession>A0A099G5H2</accession>
<dbReference type="EMBL" id="FNNA01000002">
    <property type="protein sequence ID" value="SDW83450.1"/>
    <property type="molecule type" value="Genomic_DNA"/>
</dbReference>
<dbReference type="AlphaFoldDB" id="A0A099G5H2"/>